<evidence type="ECO:0000259" key="6">
    <source>
        <dbReference type="Pfam" id="PF13515"/>
    </source>
</evidence>
<dbReference type="Proteomes" id="UP000535511">
    <property type="component" value="Unassembled WGS sequence"/>
</dbReference>
<comment type="caution">
    <text evidence="7">The sequence shown here is derived from an EMBL/GenBank/DDBJ whole genome shotgun (WGS) entry which is preliminary data.</text>
</comment>
<evidence type="ECO:0000256" key="5">
    <source>
        <dbReference type="SAM" id="Phobius"/>
    </source>
</evidence>
<feature type="transmembrane region" description="Helical" evidence="5">
    <location>
        <begin position="78"/>
        <end position="96"/>
    </location>
</feature>
<evidence type="ECO:0000256" key="3">
    <source>
        <dbReference type="ARBA" id="ARBA00022989"/>
    </source>
</evidence>
<feature type="domain" description="Integral membrane bound transporter" evidence="6">
    <location>
        <begin position="43"/>
        <end position="163"/>
    </location>
</feature>
<dbReference type="EMBL" id="JACCBG010000001">
    <property type="protein sequence ID" value="NYD43133.1"/>
    <property type="molecule type" value="Genomic_DNA"/>
</dbReference>
<comment type="subcellular location">
    <subcellularLocation>
        <location evidence="1">Membrane</location>
        <topology evidence="1">Multi-pass membrane protein</topology>
    </subcellularLocation>
</comment>
<dbReference type="GO" id="GO:0016020">
    <property type="term" value="C:membrane"/>
    <property type="evidence" value="ECO:0007669"/>
    <property type="project" value="UniProtKB-SubCell"/>
</dbReference>
<feature type="transmembrane region" description="Helical" evidence="5">
    <location>
        <begin position="53"/>
        <end position="71"/>
    </location>
</feature>
<dbReference type="RefSeq" id="WP_179664686.1">
    <property type="nucleotide sequence ID" value="NZ_JACCBG010000001.1"/>
</dbReference>
<dbReference type="InterPro" id="IPR049453">
    <property type="entry name" value="Memb_transporter_dom"/>
</dbReference>
<gene>
    <name evidence="7" type="ORF">BJZ21_003216</name>
</gene>
<sequence length="368" mass="38980">MEAAAGPLDRAWDRGRLSLRARIRRWESKRWAIAQCATAAGVAWLLASDVLGHQAPFFAPIAAVVSLGTTYGQRLRRVAEVTIGVALGVLLGDLVVTWIGTGAWQLTLIVGLAMSLAFLLDASQLLVNQAAVQSIVVSTLLPDPGAGLTRWSDALVGGAVALVAATVVPAAPLRRPRQQAAIVMRKIAMLLRAAGEVMTDGEIDRATALLADARATDHLIRELQAAADEGLAVVASSPFRIRHRGNLRLMAELVEPLDRALRSTRVLVRQTAVAAYHQRPVPKSYALVALDLADAADAVADELADRRIAVAARPAVLAVGNATGLVERSDVLTAEVVLGQLRSVVVDLLMVTGLDQLQATDTLPPPPR</sequence>
<evidence type="ECO:0000256" key="4">
    <source>
        <dbReference type="ARBA" id="ARBA00023136"/>
    </source>
</evidence>
<protein>
    <submittedName>
        <fullName evidence="7">Uncharacterized membrane protein YgaE (UPF0421/DUF939 family)</fullName>
    </submittedName>
</protein>
<name>A0A7Y9JC80_9ACTN</name>
<keyword evidence="2 5" id="KW-0812">Transmembrane</keyword>
<accession>A0A7Y9JC80</accession>
<dbReference type="Pfam" id="PF13515">
    <property type="entry name" value="FUSC_2"/>
    <property type="match status" value="1"/>
</dbReference>
<keyword evidence="4 5" id="KW-0472">Membrane</keyword>
<proteinExistence type="predicted"/>
<evidence type="ECO:0000256" key="2">
    <source>
        <dbReference type="ARBA" id="ARBA00022692"/>
    </source>
</evidence>
<keyword evidence="8" id="KW-1185">Reference proteome</keyword>
<evidence type="ECO:0000256" key="1">
    <source>
        <dbReference type="ARBA" id="ARBA00004141"/>
    </source>
</evidence>
<reference evidence="7 8" key="1">
    <citation type="submission" date="2020-07" db="EMBL/GenBank/DDBJ databases">
        <title>Sequencing the genomes of 1000 actinobacteria strains.</title>
        <authorList>
            <person name="Klenk H.-P."/>
        </authorList>
    </citation>
    <scope>NUCLEOTIDE SEQUENCE [LARGE SCALE GENOMIC DNA]</scope>
    <source>
        <strain evidence="7 8">DSM 21350</strain>
    </source>
</reference>
<evidence type="ECO:0000313" key="8">
    <source>
        <dbReference type="Proteomes" id="UP000535511"/>
    </source>
</evidence>
<organism evidence="7 8">
    <name type="scientific">Nocardioides panaciterrulae</name>
    <dbReference type="NCBI Taxonomy" id="661492"/>
    <lineage>
        <taxon>Bacteria</taxon>
        <taxon>Bacillati</taxon>
        <taxon>Actinomycetota</taxon>
        <taxon>Actinomycetes</taxon>
        <taxon>Propionibacteriales</taxon>
        <taxon>Nocardioidaceae</taxon>
        <taxon>Nocardioides</taxon>
    </lineage>
</organism>
<dbReference type="AlphaFoldDB" id="A0A7Y9JC80"/>
<evidence type="ECO:0000313" key="7">
    <source>
        <dbReference type="EMBL" id="NYD43133.1"/>
    </source>
</evidence>
<keyword evidence="3 5" id="KW-1133">Transmembrane helix</keyword>